<dbReference type="Gene3D" id="3.30.565.10">
    <property type="entry name" value="Histidine kinase-like ATPase, C-terminal domain"/>
    <property type="match status" value="1"/>
</dbReference>
<dbReference type="OrthoDB" id="5182724at2"/>
<name>A0A1H3MZ30_9ACTN</name>
<protein>
    <submittedName>
        <fullName evidence="3">Anti-sigma regulatory factor (Ser/Thr protein kinase)</fullName>
    </submittedName>
</protein>
<evidence type="ECO:0000313" key="4">
    <source>
        <dbReference type="Proteomes" id="UP000198921"/>
    </source>
</evidence>
<dbReference type="PANTHER" id="PTHR35526">
    <property type="entry name" value="ANTI-SIGMA-F FACTOR RSBW-RELATED"/>
    <property type="match status" value="1"/>
</dbReference>
<gene>
    <name evidence="3" type="ORF">SAMN05660209_03789</name>
</gene>
<accession>A0A1H3MZ30</accession>
<keyword evidence="1" id="KW-0723">Serine/threonine-protein kinase</keyword>
<dbReference type="AlphaFoldDB" id="A0A1H3MZ30"/>
<dbReference type="STRING" id="1137993.SAMN05660209_03789"/>
<feature type="domain" description="Histidine kinase/HSP90-like ATPase" evidence="2">
    <location>
        <begin position="212"/>
        <end position="318"/>
    </location>
</feature>
<evidence type="ECO:0000256" key="1">
    <source>
        <dbReference type="ARBA" id="ARBA00022527"/>
    </source>
</evidence>
<dbReference type="GO" id="GO:0004674">
    <property type="term" value="F:protein serine/threonine kinase activity"/>
    <property type="evidence" value="ECO:0007669"/>
    <property type="project" value="UniProtKB-KW"/>
</dbReference>
<proteinExistence type="predicted"/>
<dbReference type="Proteomes" id="UP000198921">
    <property type="component" value="Unassembled WGS sequence"/>
</dbReference>
<sequence>MITRQQIRAVLHHGGQVIDPAGHPVGRIVDVVLGAQTSQPTWAIVDCHLCGGIEVAVPLARAQLLGGCVQVPYTAADVCGAPRANGPAGHLHLQPGEELDRYYADLDDGAPVMPHHHADRGTAAAPVHTTAGPGAPVVATDGHRRADGASPGSLLVDSGADALPVLPGLDVRTGNDGPAAYPATSSGPWPPVWISSPGPPWWHRRHWRWLAVPASIRAMRLELHPFLDMTGLPETELDDLVLAASEAAANAVEHAQFSTLPFFDVLTEVGENSVRIVIQDHGRWRTPTAAGHRGRGLQMMGALADATLTVGSRGTTAVLRNRTRSPG</sequence>
<evidence type="ECO:0000313" key="3">
    <source>
        <dbReference type="EMBL" id="SDY81937.1"/>
    </source>
</evidence>
<dbReference type="PANTHER" id="PTHR35526:SF3">
    <property type="entry name" value="ANTI-SIGMA-F FACTOR RSBW"/>
    <property type="match status" value="1"/>
</dbReference>
<evidence type="ECO:0000259" key="2">
    <source>
        <dbReference type="Pfam" id="PF13581"/>
    </source>
</evidence>
<keyword evidence="4" id="KW-1185">Reference proteome</keyword>
<dbReference type="RefSeq" id="WP_091159669.1">
    <property type="nucleotide sequence ID" value="NZ_FNOT01000012.1"/>
</dbReference>
<dbReference type="InterPro" id="IPR036890">
    <property type="entry name" value="HATPase_C_sf"/>
</dbReference>
<dbReference type="InterPro" id="IPR050267">
    <property type="entry name" value="Anti-sigma-factor_SerPK"/>
</dbReference>
<dbReference type="SUPFAM" id="SSF50346">
    <property type="entry name" value="PRC-barrel domain"/>
    <property type="match status" value="1"/>
</dbReference>
<dbReference type="SUPFAM" id="SSF55874">
    <property type="entry name" value="ATPase domain of HSP90 chaperone/DNA topoisomerase II/histidine kinase"/>
    <property type="match status" value="1"/>
</dbReference>
<keyword evidence="3" id="KW-0808">Transferase</keyword>
<dbReference type="InterPro" id="IPR011033">
    <property type="entry name" value="PRC_barrel-like_sf"/>
</dbReference>
<keyword evidence="3" id="KW-0418">Kinase</keyword>
<dbReference type="InterPro" id="IPR003594">
    <property type="entry name" value="HATPase_dom"/>
</dbReference>
<reference evidence="4" key="1">
    <citation type="submission" date="2016-10" db="EMBL/GenBank/DDBJ databases">
        <authorList>
            <person name="Varghese N."/>
            <person name="Submissions S."/>
        </authorList>
    </citation>
    <scope>NUCLEOTIDE SEQUENCE [LARGE SCALE GENOMIC DNA]</scope>
    <source>
        <strain evidence="4">DSM 45422</strain>
    </source>
</reference>
<dbReference type="Pfam" id="PF13581">
    <property type="entry name" value="HATPase_c_2"/>
    <property type="match status" value="1"/>
</dbReference>
<dbReference type="EMBL" id="FNOT01000012">
    <property type="protein sequence ID" value="SDY81937.1"/>
    <property type="molecule type" value="Genomic_DNA"/>
</dbReference>
<organism evidence="3 4">
    <name type="scientific">Geodermatophilus africanus</name>
    <dbReference type="NCBI Taxonomy" id="1137993"/>
    <lineage>
        <taxon>Bacteria</taxon>
        <taxon>Bacillati</taxon>
        <taxon>Actinomycetota</taxon>
        <taxon>Actinomycetes</taxon>
        <taxon>Geodermatophilales</taxon>
        <taxon>Geodermatophilaceae</taxon>
        <taxon>Geodermatophilus</taxon>
    </lineage>
</organism>